<evidence type="ECO:0000313" key="1">
    <source>
        <dbReference type="EMBL" id="KAJ8669108.1"/>
    </source>
</evidence>
<accession>A0ACC2NEB5</accession>
<name>A0ACC2NEB5_9HYME</name>
<evidence type="ECO:0000313" key="2">
    <source>
        <dbReference type="Proteomes" id="UP001239111"/>
    </source>
</evidence>
<organism evidence="1 2">
    <name type="scientific">Eretmocerus hayati</name>
    <dbReference type="NCBI Taxonomy" id="131215"/>
    <lineage>
        <taxon>Eukaryota</taxon>
        <taxon>Metazoa</taxon>
        <taxon>Ecdysozoa</taxon>
        <taxon>Arthropoda</taxon>
        <taxon>Hexapoda</taxon>
        <taxon>Insecta</taxon>
        <taxon>Pterygota</taxon>
        <taxon>Neoptera</taxon>
        <taxon>Endopterygota</taxon>
        <taxon>Hymenoptera</taxon>
        <taxon>Apocrita</taxon>
        <taxon>Proctotrupomorpha</taxon>
        <taxon>Chalcidoidea</taxon>
        <taxon>Aphelinidae</taxon>
        <taxon>Aphelininae</taxon>
        <taxon>Eretmocerus</taxon>
    </lineage>
</organism>
<sequence length="176" mass="20349">MFVGKSLKSSVMLKRGHSVKSRQKDTHSDIDISDKLCHQLKMRRQQQSTLTKAESHIYVIMILASLTLLIRPVFLCSSSYREPAKIFPRPMSKRDHDNIGCRSSNRLALDGEQKQHFSRLDRVCQDCRDTFRDEKIYLECRKSCFTSDHFKGCVEVIQENMTSYEASVKILNDGNT</sequence>
<dbReference type="EMBL" id="CM056743">
    <property type="protein sequence ID" value="KAJ8669108.1"/>
    <property type="molecule type" value="Genomic_DNA"/>
</dbReference>
<protein>
    <submittedName>
        <fullName evidence="1">Uncharacterized protein</fullName>
    </submittedName>
</protein>
<comment type="caution">
    <text evidence="1">The sequence shown here is derived from an EMBL/GenBank/DDBJ whole genome shotgun (WGS) entry which is preliminary data.</text>
</comment>
<dbReference type="Proteomes" id="UP001239111">
    <property type="component" value="Chromosome 3"/>
</dbReference>
<reference evidence="1" key="1">
    <citation type="submission" date="2023-04" db="EMBL/GenBank/DDBJ databases">
        <title>A chromosome-level genome assembly of the parasitoid wasp Eretmocerus hayati.</title>
        <authorList>
            <person name="Zhong Y."/>
            <person name="Liu S."/>
            <person name="Liu Y."/>
        </authorList>
    </citation>
    <scope>NUCLEOTIDE SEQUENCE</scope>
    <source>
        <strain evidence="1">ZJU_SS_LIU_2023</strain>
    </source>
</reference>
<keyword evidence="2" id="KW-1185">Reference proteome</keyword>
<proteinExistence type="predicted"/>
<gene>
    <name evidence="1" type="ORF">QAD02_000367</name>
</gene>